<reference evidence="1 2" key="1">
    <citation type="journal article" date="2012" name="J. Bacteriol.">
        <title>Genome Sequence of Fibrella aestuarina BUZ 2T, a Filamentous Marine Bacterium.</title>
        <authorList>
            <person name="Filippini M."/>
            <person name="Qi W."/>
            <person name="Blom J."/>
            <person name="Goesmann A."/>
            <person name="Smits T.H."/>
            <person name="Bagheri H.C."/>
        </authorList>
    </citation>
    <scope>NUCLEOTIDE SEQUENCE [LARGE SCALE GENOMIC DNA]</scope>
    <source>
        <strain evidence="2">BUZ 2T</strain>
    </source>
</reference>
<proteinExistence type="predicted"/>
<evidence type="ECO:0000313" key="2">
    <source>
        <dbReference type="Proteomes" id="UP000011058"/>
    </source>
</evidence>
<dbReference type="Pfam" id="PF16022">
    <property type="entry name" value="DUF4783"/>
    <property type="match status" value="1"/>
</dbReference>
<dbReference type="EMBL" id="HE796683">
    <property type="protein sequence ID" value="CCH02558.1"/>
    <property type="molecule type" value="Genomic_DNA"/>
</dbReference>
<evidence type="ECO:0000313" key="1">
    <source>
        <dbReference type="EMBL" id="CCH02558.1"/>
    </source>
</evidence>
<dbReference type="AlphaFoldDB" id="I0KEK5"/>
<dbReference type="OrthoDB" id="1524766at2"/>
<name>I0KEK5_9BACT</name>
<sequence>MSCFSSEANPTQAIGDSMRLGEAKRLASYFDANLELRIDPVGVDYPSVRASQAELIMRSFFKKFPPRHFQPSDQGLTPHLRYATGTYWSGSQAFRVNVLMRQTAPGRYRIHSIQVNE</sequence>
<dbReference type="Gene3D" id="3.10.450.50">
    <property type="match status" value="1"/>
</dbReference>
<dbReference type="HOGENOM" id="CLU_130255_1_0_10"/>
<organism evidence="1 2">
    <name type="scientific">Fibrella aestuarina BUZ 2</name>
    <dbReference type="NCBI Taxonomy" id="1166018"/>
    <lineage>
        <taxon>Bacteria</taxon>
        <taxon>Pseudomonadati</taxon>
        <taxon>Bacteroidota</taxon>
        <taxon>Cytophagia</taxon>
        <taxon>Cytophagales</taxon>
        <taxon>Spirosomataceae</taxon>
        <taxon>Fibrella</taxon>
    </lineage>
</organism>
<evidence type="ECO:0008006" key="3">
    <source>
        <dbReference type="Google" id="ProtNLM"/>
    </source>
</evidence>
<protein>
    <recommendedName>
        <fullName evidence="3">DUF4783 domain-containing protein</fullName>
    </recommendedName>
</protein>
<accession>I0KEK5</accession>
<dbReference type="Proteomes" id="UP000011058">
    <property type="component" value="Chromosome"/>
</dbReference>
<dbReference type="InterPro" id="IPR031977">
    <property type="entry name" value="DUF4783"/>
</dbReference>
<gene>
    <name evidence="1" type="ORF">FAES_4559</name>
</gene>
<keyword evidence="2" id="KW-1185">Reference proteome</keyword>
<dbReference type="KEGG" id="fae:FAES_4559"/>